<dbReference type="Proteomes" id="UP000027946">
    <property type="component" value="Unassembled WGS sequence"/>
</dbReference>
<comment type="caution">
    <text evidence="2">The sequence shown here is derived from an EMBL/GenBank/DDBJ whole genome shotgun (WGS) entry which is preliminary data.</text>
</comment>
<evidence type="ECO:0000313" key="3">
    <source>
        <dbReference type="Proteomes" id="UP000027946"/>
    </source>
</evidence>
<evidence type="ECO:0000313" key="2">
    <source>
        <dbReference type="EMBL" id="KDR95890.1"/>
    </source>
</evidence>
<gene>
    <name evidence="2" type="ORF">CLIT_8c00590</name>
</gene>
<feature type="transmembrane region" description="Helical" evidence="1">
    <location>
        <begin position="182"/>
        <end position="202"/>
    </location>
</feature>
<keyword evidence="1" id="KW-1133">Transmembrane helix</keyword>
<dbReference type="RefSeq" id="WP_038263055.1">
    <property type="nucleotide sequence ID" value="NZ_FSRH01000008.1"/>
</dbReference>
<proteinExistence type="predicted"/>
<reference evidence="2 3" key="1">
    <citation type="submission" date="2014-03" db="EMBL/GenBank/DDBJ databases">
        <title>Genome sequence of Clostridium litorale W6, DSM 5388.</title>
        <authorList>
            <person name="Poehlein A."/>
            <person name="Jagirdar A."/>
            <person name="Khonsari B."/>
            <person name="Chibani C.M."/>
            <person name="Gutierrez Gutierrez D.A."/>
            <person name="Davydova E."/>
            <person name="Alghaithi H.S."/>
            <person name="Nair K.P."/>
            <person name="Dhamotharan K."/>
            <person name="Chandran L."/>
            <person name="G W."/>
            <person name="Daniel R."/>
        </authorList>
    </citation>
    <scope>NUCLEOTIDE SEQUENCE [LARGE SCALE GENOMIC DNA]</scope>
    <source>
        <strain evidence="2 3">W6</strain>
    </source>
</reference>
<accession>A0A069RIB9</accession>
<protein>
    <submittedName>
        <fullName evidence="2">Uncharacterized protein</fullName>
    </submittedName>
</protein>
<feature type="transmembrane region" description="Helical" evidence="1">
    <location>
        <begin position="26"/>
        <end position="43"/>
    </location>
</feature>
<dbReference type="OrthoDB" id="10001634at2"/>
<name>A0A069RIB9_PEPLI</name>
<dbReference type="AlphaFoldDB" id="A0A069RIB9"/>
<dbReference type="EMBL" id="JJMM01000008">
    <property type="protein sequence ID" value="KDR95890.1"/>
    <property type="molecule type" value="Genomic_DNA"/>
</dbReference>
<feature type="transmembrane region" description="Helical" evidence="1">
    <location>
        <begin position="147"/>
        <end position="170"/>
    </location>
</feature>
<organism evidence="2 3">
    <name type="scientific">Peptoclostridium litorale DSM 5388</name>
    <dbReference type="NCBI Taxonomy" id="1121324"/>
    <lineage>
        <taxon>Bacteria</taxon>
        <taxon>Bacillati</taxon>
        <taxon>Bacillota</taxon>
        <taxon>Clostridia</taxon>
        <taxon>Peptostreptococcales</taxon>
        <taxon>Peptoclostridiaceae</taxon>
        <taxon>Peptoclostridium</taxon>
    </lineage>
</organism>
<feature type="transmembrane region" description="Helical" evidence="1">
    <location>
        <begin position="55"/>
        <end position="75"/>
    </location>
</feature>
<sequence>MLYEIFNFYKKELGIYNLVFKHVKSLYFAILSTPFIFTVLFVFRLIFSNELSEKIFVNKIILPYAILSFVLFILLNSKTKKIVNEIYGISSNATFWNTPRVLREINKHRKNEILKYLRENGEEVSAGEIKRLSNIAFKESEKLKTKFPILPSFFGALIISLCNSFFNSIFNPAITKNLESAITMFIYIIVIIVMFIGFFMIFRWGMYPIFDDIINRDSKHMSFFYELLNDMYYDLKKETRQRS</sequence>
<evidence type="ECO:0000256" key="1">
    <source>
        <dbReference type="SAM" id="Phobius"/>
    </source>
</evidence>
<keyword evidence="3" id="KW-1185">Reference proteome</keyword>
<keyword evidence="1" id="KW-0812">Transmembrane</keyword>
<keyword evidence="1" id="KW-0472">Membrane</keyword>